<dbReference type="Gene3D" id="2.60.120.10">
    <property type="entry name" value="Jelly Rolls"/>
    <property type="match status" value="1"/>
</dbReference>
<evidence type="ECO:0000259" key="1">
    <source>
        <dbReference type="Pfam" id="PF07883"/>
    </source>
</evidence>
<dbReference type="InterPro" id="IPR011051">
    <property type="entry name" value="RmlC_Cupin_sf"/>
</dbReference>
<dbReference type="InterPro" id="IPR014710">
    <property type="entry name" value="RmlC-like_jellyroll"/>
</dbReference>
<dbReference type="SUPFAM" id="SSF51182">
    <property type="entry name" value="RmlC-like cupins"/>
    <property type="match status" value="1"/>
</dbReference>
<name>A0AAX6N088_9PEZI</name>
<keyword evidence="3" id="KW-1185">Reference proteome</keyword>
<dbReference type="InterPro" id="IPR013096">
    <property type="entry name" value="Cupin_2"/>
</dbReference>
<proteinExistence type="predicted"/>
<reference evidence="2 3" key="1">
    <citation type="journal article" date="2024" name="Front Chem Biol">
        <title>Unveiling the potential of Daldinia eschscholtzii MFLUCC 19-0629 through bioactivity and bioinformatics studies for enhanced sustainable agriculture production.</title>
        <authorList>
            <person name="Brooks S."/>
            <person name="Weaver J.A."/>
            <person name="Klomchit A."/>
            <person name="Alharthi S.A."/>
            <person name="Onlamun T."/>
            <person name="Nurani R."/>
            <person name="Vong T.K."/>
            <person name="Alberti F."/>
            <person name="Greco C."/>
        </authorList>
    </citation>
    <scope>NUCLEOTIDE SEQUENCE [LARGE SCALE GENOMIC DNA]</scope>
    <source>
        <strain evidence="2">MFLUCC 19-0629</strain>
    </source>
</reference>
<dbReference type="Proteomes" id="UP001369815">
    <property type="component" value="Unassembled WGS sequence"/>
</dbReference>
<accession>A0AAX6N088</accession>
<gene>
    <name evidence="2" type="ORF">Daesc_001129</name>
</gene>
<protein>
    <recommendedName>
        <fullName evidence="1">Cupin type-2 domain-containing protein</fullName>
    </recommendedName>
</protein>
<evidence type="ECO:0000313" key="3">
    <source>
        <dbReference type="Proteomes" id="UP001369815"/>
    </source>
</evidence>
<dbReference type="EMBL" id="JBANMG010000001">
    <property type="protein sequence ID" value="KAK6958330.1"/>
    <property type="molecule type" value="Genomic_DNA"/>
</dbReference>
<organism evidence="2 3">
    <name type="scientific">Daldinia eschscholtzii</name>
    <dbReference type="NCBI Taxonomy" id="292717"/>
    <lineage>
        <taxon>Eukaryota</taxon>
        <taxon>Fungi</taxon>
        <taxon>Dikarya</taxon>
        <taxon>Ascomycota</taxon>
        <taxon>Pezizomycotina</taxon>
        <taxon>Sordariomycetes</taxon>
        <taxon>Xylariomycetidae</taxon>
        <taxon>Xylariales</taxon>
        <taxon>Hypoxylaceae</taxon>
        <taxon>Daldinia</taxon>
    </lineage>
</organism>
<feature type="domain" description="Cupin type-2" evidence="1">
    <location>
        <begin position="49"/>
        <end position="88"/>
    </location>
</feature>
<evidence type="ECO:0000313" key="2">
    <source>
        <dbReference type="EMBL" id="KAK6958330.1"/>
    </source>
</evidence>
<dbReference type="Pfam" id="PF07883">
    <property type="entry name" value="Cupin_2"/>
    <property type="match status" value="1"/>
</dbReference>
<comment type="caution">
    <text evidence="2">The sequence shown here is derived from an EMBL/GenBank/DDBJ whole genome shotgun (WGS) entry which is preliminary data.</text>
</comment>
<dbReference type="AlphaFoldDB" id="A0AAX6N088"/>
<sequence>MESIPYSDSDRTFTGFEGAISTRVMSHPHRSFAFEVTFDLTHPRLIALGSQKPPLHFHPYQEEYVQVLAGRLAVEVNGREIILSPSDGEFCLKRWVDHRLYPPPSHPSGAQDDPASTLDNTTKFLLSGQQTPKAFKLDNVFFQSWYAYQDEVVVRGKTPNLIQIMAVS</sequence>